<sequence length="323" mass="34763">MTVLARKPESAGEADQRERERIAQREREHRGSGGFSQGATRPVTDRNGAGVTETAWLSADHSRAELVLGLDGEPYFLLTETVRPAAGSEGEAAPPTRRLLEYAIKAECTHLGCLVQEDVALLAGPGGFACPCHGSKEGEPAGLQKLSFSRKLDRSDFVLLELALPLGMLIEETADGDIVVNGAMPGYSAAGGYEEPDRVLPGDILASYTPVGKLETKRLIFRTEGATFADVRGAIASHREDDGGNGVVTLVLERAVSASTPLNQTRDTEPPRLEPLSDVILRDLKKKRVEDDLTKQVEGMSAAERTQRLLDLGFDVPPPDPEE</sequence>
<evidence type="ECO:0000313" key="7">
    <source>
        <dbReference type="EnsemblProtists" id="EOD40472"/>
    </source>
</evidence>
<dbReference type="PROSITE" id="PS51296">
    <property type="entry name" value="RIESKE"/>
    <property type="match status" value="1"/>
</dbReference>
<dbReference type="Gene3D" id="2.102.10.10">
    <property type="entry name" value="Rieske [2Fe-2S] iron-sulphur domain"/>
    <property type="match status" value="1"/>
</dbReference>
<dbReference type="PaxDb" id="2903-EOD40472"/>
<keyword evidence="1" id="KW-0001">2Fe-2S</keyword>
<dbReference type="GO" id="GO:0046872">
    <property type="term" value="F:metal ion binding"/>
    <property type="evidence" value="ECO:0007669"/>
    <property type="project" value="UniProtKB-KW"/>
</dbReference>
<dbReference type="EnsemblProtists" id="EOD40472">
    <property type="protein sequence ID" value="EOD40472"/>
    <property type="gene ID" value="EMIHUDRAFT_251119"/>
</dbReference>
<evidence type="ECO:0000256" key="5">
    <source>
        <dbReference type="SAM" id="MobiDB-lite"/>
    </source>
</evidence>
<dbReference type="GeneID" id="17285746"/>
<evidence type="ECO:0000313" key="8">
    <source>
        <dbReference type="Proteomes" id="UP000013827"/>
    </source>
</evidence>
<protein>
    <recommendedName>
        <fullName evidence="6">Rieske domain-containing protein</fullName>
    </recommendedName>
</protein>
<evidence type="ECO:0000256" key="4">
    <source>
        <dbReference type="ARBA" id="ARBA00023014"/>
    </source>
</evidence>
<dbReference type="HOGENOM" id="CLU_916557_0_0_1"/>
<keyword evidence="4" id="KW-0411">Iron-sulfur</keyword>
<proteinExistence type="predicted"/>
<accession>A0A0D3KXI7</accession>
<dbReference type="AlphaFoldDB" id="A0A0D3KXI7"/>
<dbReference type="SUPFAM" id="SSF50022">
    <property type="entry name" value="ISP domain"/>
    <property type="match status" value="1"/>
</dbReference>
<evidence type="ECO:0000256" key="1">
    <source>
        <dbReference type="ARBA" id="ARBA00022714"/>
    </source>
</evidence>
<dbReference type="Proteomes" id="UP000013827">
    <property type="component" value="Unassembled WGS sequence"/>
</dbReference>
<dbReference type="InterPro" id="IPR036922">
    <property type="entry name" value="Rieske_2Fe-2S_sf"/>
</dbReference>
<feature type="compositionally biased region" description="Basic and acidic residues" evidence="5">
    <location>
        <begin position="1"/>
        <end position="31"/>
    </location>
</feature>
<feature type="region of interest" description="Disordered" evidence="5">
    <location>
        <begin position="1"/>
        <end position="48"/>
    </location>
</feature>
<keyword evidence="8" id="KW-1185">Reference proteome</keyword>
<evidence type="ECO:0000256" key="2">
    <source>
        <dbReference type="ARBA" id="ARBA00022723"/>
    </source>
</evidence>
<dbReference type="InterPro" id="IPR017941">
    <property type="entry name" value="Rieske_2Fe-2S"/>
</dbReference>
<evidence type="ECO:0000259" key="6">
    <source>
        <dbReference type="PROSITE" id="PS51296"/>
    </source>
</evidence>
<dbReference type="RefSeq" id="XP_005792901.1">
    <property type="nucleotide sequence ID" value="XM_005792844.1"/>
</dbReference>
<feature type="region of interest" description="Disordered" evidence="5">
    <location>
        <begin position="299"/>
        <end position="323"/>
    </location>
</feature>
<evidence type="ECO:0000256" key="3">
    <source>
        <dbReference type="ARBA" id="ARBA00023004"/>
    </source>
</evidence>
<keyword evidence="2" id="KW-0479">Metal-binding</keyword>
<reference evidence="7" key="2">
    <citation type="submission" date="2024-10" db="UniProtKB">
        <authorList>
            <consortium name="EnsemblProtists"/>
        </authorList>
    </citation>
    <scope>IDENTIFICATION</scope>
</reference>
<organism evidence="7 8">
    <name type="scientific">Emiliania huxleyi (strain CCMP1516)</name>
    <dbReference type="NCBI Taxonomy" id="280463"/>
    <lineage>
        <taxon>Eukaryota</taxon>
        <taxon>Haptista</taxon>
        <taxon>Haptophyta</taxon>
        <taxon>Prymnesiophyceae</taxon>
        <taxon>Isochrysidales</taxon>
        <taxon>Noelaerhabdaceae</taxon>
        <taxon>Emiliania</taxon>
    </lineage>
</organism>
<reference evidence="8" key="1">
    <citation type="journal article" date="2013" name="Nature">
        <title>Pan genome of the phytoplankton Emiliania underpins its global distribution.</title>
        <authorList>
            <person name="Read B.A."/>
            <person name="Kegel J."/>
            <person name="Klute M.J."/>
            <person name="Kuo A."/>
            <person name="Lefebvre S.C."/>
            <person name="Maumus F."/>
            <person name="Mayer C."/>
            <person name="Miller J."/>
            <person name="Monier A."/>
            <person name="Salamov A."/>
            <person name="Young J."/>
            <person name="Aguilar M."/>
            <person name="Claverie J.M."/>
            <person name="Frickenhaus S."/>
            <person name="Gonzalez K."/>
            <person name="Herman E.K."/>
            <person name="Lin Y.C."/>
            <person name="Napier J."/>
            <person name="Ogata H."/>
            <person name="Sarno A.F."/>
            <person name="Shmutz J."/>
            <person name="Schroeder D."/>
            <person name="de Vargas C."/>
            <person name="Verret F."/>
            <person name="von Dassow P."/>
            <person name="Valentin K."/>
            <person name="Van de Peer Y."/>
            <person name="Wheeler G."/>
            <person name="Dacks J.B."/>
            <person name="Delwiche C.F."/>
            <person name="Dyhrman S.T."/>
            <person name="Glockner G."/>
            <person name="John U."/>
            <person name="Richards T."/>
            <person name="Worden A.Z."/>
            <person name="Zhang X."/>
            <person name="Grigoriev I.V."/>
            <person name="Allen A.E."/>
            <person name="Bidle K."/>
            <person name="Borodovsky M."/>
            <person name="Bowler C."/>
            <person name="Brownlee C."/>
            <person name="Cock J.M."/>
            <person name="Elias M."/>
            <person name="Gladyshev V.N."/>
            <person name="Groth M."/>
            <person name="Guda C."/>
            <person name="Hadaegh A."/>
            <person name="Iglesias-Rodriguez M.D."/>
            <person name="Jenkins J."/>
            <person name="Jones B.M."/>
            <person name="Lawson T."/>
            <person name="Leese F."/>
            <person name="Lindquist E."/>
            <person name="Lobanov A."/>
            <person name="Lomsadze A."/>
            <person name="Malik S.B."/>
            <person name="Marsh M.E."/>
            <person name="Mackinder L."/>
            <person name="Mock T."/>
            <person name="Mueller-Roeber B."/>
            <person name="Pagarete A."/>
            <person name="Parker M."/>
            <person name="Probert I."/>
            <person name="Quesneville H."/>
            <person name="Raines C."/>
            <person name="Rensing S.A."/>
            <person name="Riano-Pachon D.M."/>
            <person name="Richier S."/>
            <person name="Rokitta S."/>
            <person name="Shiraiwa Y."/>
            <person name="Soanes D.M."/>
            <person name="van der Giezen M."/>
            <person name="Wahlund T.M."/>
            <person name="Williams B."/>
            <person name="Wilson W."/>
            <person name="Wolfe G."/>
            <person name="Wurch L.L."/>
        </authorList>
    </citation>
    <scope>NUCLEOTIDE SEQUENCE</scope>
</reference>
<feature type="domain" description="Rieske" evidence="6">
    <location>
        <begin position="102"/>
        <end position="136"/>
    </location>
</feature>
<dbReference type="KEGG" id="ehx:EMIHUDRAFT_251119"/>
<dbReference type="STRING" id="2903.R1DZC6"/>
<dbReference type="GO" id="GO:0051537">
    <property type="term" value="F:2 iron, 2 sulfur cluster binding"/>
    <property type="evidence" value="ECO:0007669"/>
    <property type="project" value="UniProtKB-KW"/>
</dbReference>
<keyword evidence="3" id="KW-0408">Iron</keyword>
<name>A0A0D3KXI7_EMIH1</name>